<evidence type="ECO:0000313" key="1">
    <source>
        <dbReference type="EMBL" id="QBK87571.1"/>
    </source>
</evidence>
<protein>
    <submittedName>
        <fullName evidence="1">Uncharacterized protein</fullName>
    </submittedName>
</protein>
<organism evidence="1">
    <name type="scientific">Marseillevirus LCMAC201</name>
    <dbReference type="NCBI Taxonomy" id="2506605"/>
    <lineage>
        <taxon>Viruses</taxon>
        <taxon>Varidnaviria</taxon>
        <taxon>Bamfordvirae</taxon>
        <taxon>Nucleocytoviricota</taxon>
        <taxon>Megaviricetes</taxon>
        <taxon>Pimascovirales</taxon>
        <taxon>Pimascovirales incertae sedis</taxon>
        <taxon>Marseilleviridae</taxon>
    </lineage>
</organism>
<reference evidence="1" key="1">
    <citation type="journal article" date="2019" name="MBio">
        <title>Virus Genomes from Deep Sea Sediments Expand the Ocean Megavirome and Support Independent Origins of Viral Gigantism.</title>
        <authorList>
            <person name="Backstrom D."/>
            <person name="Yutin N."/>
            <person name="Jorgensen S.L."/>
            <person name="Dharamshi J."/>
            <person name="Homa F."/>
            <person name="Zaremba-Niedwiedzka K."/>
            <person name="Spang A."/>
            <person name="Wolf Y.I."/>
            <person name="Koonin E.V."/>
            <person name="Ettema T.J."/>
        </authorList>
    </citation>
    <scope>NUCLEOTIDE SEQUENCE</scope>
</reference>
<proteinExistence type="predicted"/>
<name>A0A481YXE2_9VIRU</name>
<sequence>MSGKYPQKITVDWINKKLQQGNFPNIYPEISFLKEHYSIIAPYRTEIELYKAGCYPQLNTYFKTG</sequence>
<accession>A0A481YXE2</accession>
<gene>
    <name evidence="1" type="ORF">LCMAC201_04840</name>
</gene>
<dbReference type="EMBL" id="MK500359">
    <property type="protein sequence ID" value="QBK87571.1"/>
    <property type="molecule type" value="Genomic_DNA"/>
</dbReference>